<dbReference type="GO" id="GO:0006950">
    <property type="term" value="P:response to stress"/>
    <property type="evidence" value="ECO:0007669"/>
    <property type="project" value="UniProtKB-ARBA"/>
</dbReference>
<dbReference type="EMBL" id="JANPWB010000009">
    <property type="protein sequence ID" value="KAJ1155304.1"/>
    <property type="molecule type" value="Genomic_DNA"/>
</dbReference>
<keyword evidence="4 10" id="KW-0072">Autophagy</keyword>
<keyword evidence="3" id="KW-0963">Cytoplasm</keyword>
<dbReference type="Pfam" id="PF02991">
    <property type="entry name" value="ATG8"/>
    <property type="match status" value="1"/>
</dbReference>
<evidence type="ECO:0000256" key="2">
    <source>
        <dbReference type="ARBA" id="ARBA00007293"/>
    </source>
</evidence>
<evidence type="ECO:0000256" key="4">
    <source>
        <dbReference type="ARBA" id="ARBA00023006"/>
    </source>
</evidence>
<dbReference type="GO" id="GO:0016236">
    <property type="term" value="P:macroautophagy"/>
    <property type="evidence" value="ECO:0007669"/>
    <property type="project" value="UniProtKB-ARBA"/>
</dbReference>
<keyword evidence="12" id="KW-1185">Reference proteome</keyword>
<reference evidence="11" key="1">
    <citation type="journal article" date="2022" name="bioRxiv">
        <title>Sequencing and chromosome-scale assembly of the giantPleurodeles waltlgenome.</title>
        <authorList>
            <person name="Brown T."/>
            <person name="Elewa A."/>
            <person name="Iarovenko S."/>
            <person name="Subramanian E."/>
            <person name="Araus A.J."/>
            <person name="Petzold A."/>
            <person name="Susuki M."/>
            <person name="Suzuki K.-i.T."/>
            <person name="Hayashi T."/>
            <person name="Toyoda A."/>
            <person name="Oliveira C."/>
            <person name="Osipova E."/>
            <person name="Leigh N.D."/>
            <person name="Simon A."/>
            <person name="Yun M.H."/>
        </authorList>
    </citation>
    <scope>NUCLEOTIDE SEQUENCE</scope>
    <source>
        <strain evidence="11">20211129_DDA</strain>
        <tissue evidence="11">Liver</tissue>
    </source>
</reference>
<dbReference type="AlphaFoldDB" id="A0AAV7RSM4"/>
<evidence type="ECO:0000256" key="10">
    <source>
        <dbReference type="RuleBase" id="RU004384"/>
    </source>
</evidence>
<dbReference type="SUPFAM" id="SSF54236">
    <property type="entry name" value="Ubiquitin-like"/>
    <property type="match status" value="1"/>
</dbReference>
<name>A0AAV7RSM4_PLEWA</name>
<gene>
    <name evidence="11" type="ORF">NDU88_008035</name>
</gene>
<comment type="subcellular location">
    <subcellularLocation>
        <location evidence="1">Cytoplasmic vesicle</location>
        <location evidence="1">Autophagosome</location>
    </subcellularLocation>
    <subcellularLocation>
        <location evidence="8">Endomembrane system</location>
        <topology evidence="8">Lipid-anchor</topology>
    </subcellularLocation>
</comment>
<proteinExistence type="inferred from homology"/>
<comment type="similarity">
    <text evidence="2 10">Belongs to the ATG8 family.</text>
</comment>
<dbReference type="Proteomes" id="UP001066276">
    <property type="component" value="Chromosome 5"/>
</dbReference>
<dbReference type="GO" id="GO:0031410">
    <property type="term" value="C:cytoplasmic vesicle"/>
    <property type="evidence" value="ECO:0007669"/>
    <property type="project" value="UniProtKB-KW"/>
</dbReference>
<organism evidence="11 12">
    <name type="scientific">Pleurodeles waltl</name>
    <name type="common">Iberian ribbed newt</name>
    <dbReference type="NCBI Taxonomy" id="8319"/>
    <lineage>
        <taxon>Eukaryota</taxon>
        <taxon>Metazoa</taxon>
        <taxon>Chordata</taxon>
        <taxon>Craniata</taxon>
        <taxon>Vertebrata</taxon>
        <taxon>Euteleostomi</taxon>
        <taxon>Amphibia</taxon>
        <taxon>Batrachia</taxon>
        <taxon>Caudata</taxon>
        <taxon>Salamandroidea</taxon>
        <taxon>Salamandridae</taxon>
        <taxon>Pleurodelinae</taxon>
        <taxon>Pleurodeles</taxon>
    </lineage>
</organism>
<evidence type="ECO:0000256" key="5">
    <source>
        <dbReference type="ARBA" id="ARBA00023136"/>
    </source>
</evidence>
<dbReference type="InterPro" id="IPR027731">
    <property type="entry name" value="MAP1A/MAP1B_LC3C"/>
</dbReference>
<dbReference type="CDD" id="cd17236">
    <property type="entry name" value="Ubl_ATG8_MAP1LC3C"/>
    <property type="match status" value="1"/>
</dbReference>
<dbReference type="PANTHER" id="PTHR10969">
    <property type="entry name" value="MICROTUBULE-ASSOCIATED PROTEINS 1A/1B LIGHT CHAIN 3-RELATED"/>
    <property type="match status" value="1"/>
</dbReference>
<accession>A0AAV7RSM4</accession>
<keyword evidence="6 9" id="KW-0449">Lipoprotein</keyword>
<dbReference type="Gene3D" id="3.10.20.90">
    <property type="entry name" value="Phosphatidylinositol 3-kinase Catalytic Subunit, Chain A, domain 1"/>
    <property type="match status" value="1"/>
</dbReference>
<keyword evidence="7" id="KW-0968">Cytoplasmic vesicle</keyword>
<dbReference type="FunFam" id="3.10.20.90:FF:000149">
    <property type="entry name" value="microtubule-associated proteins 1A/1B light chain 3C"/>
    <property type="match status" value="1"/>
</dbReference>
<evidence type="ECO:0000256" key="7">
    <source>
        <dbReference type="ARBA" id="ARBA00023329"/>
    </source>
</evidence>
<evidence type="ECO:0000256" key="9">
    <source>
        <dbReference type="PIRSR" id="PIRSR604241-50"/>
    </source>
</evidence>
<dbReference type="GO" id="GO:0012505">
    <property type="term" value="C:endomembrane system"/>
    <property type="evidence" value="ECO:0007669"/>
    <property type="project" value="UniProtKB-SubCell"/>
</dbReference>
<evidence type="ECO:0000256" key="6">
    <source>
        <dbReference type="ARBA" id="ARBA00023288"/>
    </source>
</evidence>
<dbReference type="InterPro" id="IPR029071">
    <property type="entry name" value="Ubiquitin-like_domsf"/>
</dbReference>
<evidence type="ECO:0000256" key="1">
    <source>
        <dbReference type="ARBA" id="ARBA00004419"/>
    </source>
</evidence>
<evidence type="ECO:0000256" key="8">
    <source>
        <dbReference type="ARBA" id="ARBA00037868"/>
    </source>
</evidence>
<keyword evidence="5" id="KW-0472">Membrane</keyword>
<feature type="lipid moiety-binding region" description="Phosphatidylserine amidated glycine; alternate" evidence="9">
    <location>
        <position position="126"/>
    </location>
</feature>
<evidence type="ECO:0000313" key="11">
    <source>
        <dbReference type="EMBL" id="KAJ1155304.1"/>
    </source>
</evidence>
<evidence type="ECO:0008006" key="13">
    <source>
        <dbReference type="Google" id="ProtNLM"/>
    </source>
</evidence>
<evidence type="ECO:0000256" key="3">
    <source>
        <dbReference type="ARBA" id="ARBA00022490"/>
    </source>
</evidence>
<dbReference type="GO" id="GO:0005776">
    <property type="term" value="C:autophagosome"/>
    <property type="evidence" value="ECO:0007669"/>
    <property type="project" value="UniProtKB-SubCell"/>
</dbReference>
<sequence length="146" mass="16977">MERLQRNENPIPFKQRKSLATRKGEVADIHRKFPSKVPVVVERYQREKSLPVLDKTKFLVPEELTMTKFITIIRCRMALSATQAFYLMVNNKTLTSMSLTMSEVYRDHKDEDGFLYMTYASQEMFGCSLTSDQRKPTDCPSLIQNA</sequence>
<protein>
    <recommendedName>
        <fullName evidence="13">Microtubule-associated proteins 1A/1B light chain 3C</fullName>
    </recommendedName>
</protein>
<evidence type="ECO:0000313" key="12">
    <source>
        <dbReference type="Proteomes" id="UP001066276"/>
    </source>
</evidence>
<dbReference type="InterPro" id="IPR004241">
    <property type="entry name" value="Atg8-like"/>
</dbReference>
<comment type="caution">
    <text evidence="11">The sequence shown here is derived from an EMBL/GenBank/DDBJ whole genome shotgun (WGS) entry which is preliminary data.</text>
</comment>